<name>A0A0E9SM98_ANGAN</name>
<proteinExistence type="predicted"/>
<sequence>MSGTTMYFSFISRQYTTTILNTEFLSTTIVAQLIH</sequence>
<dbReference type="AlphaFoldDB" id="A0A0E9SM98"/>
<reference evidence="1" key="1">
    <citation type="submission" date="2014-11" db="EMBL/GenBank/DDBJ databases">
        <authorList>
            <person name="Amaro Gonzalez C."/>
        </authorList>
    </citation>
    <scope>NUCLEOTIDE SEQUENCE</scope>
</reference>
<organism evidence="1">
    <name type="scientific">Anguilla anguilla</name>
    <name type="common">European freshwater eel</name>
    <name type="synonym">Muraena anguilla</name>
    <dbReference type="NCBI Taxonomy" id="7936"/>
    <lineage>
        <taxon>Eukaryota</taxon>
        <taxon>Metazoa</taxon>
        <taxon>Chordata</taxon>
        <taxon>Craniata</taxon>
        <taxon>Vertebrata</taxon>
        <taxon>Euteleostomi</taxon>
        <taxon>Actinopterygii</taxon>
        <taxon>Neopterygii</taxon>
        <taxon>Teleostei</taxon>
        <taxon>Anguilliformes</taxon>
        <taxon>Anguillidae</taxon>
        <taxon>Anguilla</taxon>
    </lineage>
</organism>
<reference evidence="1" key="2">
    <citation type="journal article" date="2015" name="Fish Shellfish Immunol.">
        <title>Early steps in the European eel (Anguilla anguilla)-Vibrio vulnificus interaction in the gills: Role of the RtxA13 toxin.</title>
        <authorList>
            <person name="Callol A."/>
            <person name="Pajuelo D."/>
            <person name="Ebbesson L."/>
            <person name="Teles M."/>
            <person name="MacKenzie S."/>
            <person name="Amaro C."/>
        </authorList>
    </citation>
    <scope>NUCLEOTIDE SEQUENCE</scope>
</reference>
<evidence type="ECO:0000313" key="1">
    <source>
        <dbReference type="EMBL" id="JAH42347.1"/>
    </source>
</evidence>
<accession>A0A0E9SM98</accession>
<protein>
    <submittedName>
        <fullName evidence="1">Uncharacterized protein</fullName>
    </submittedName>
</protein>
<dbReference type="EMBL" id="GBXM01066230">
    <property type="protein sequence ID" value="JAH42347.1"/>
    <property type="molecule type" value="Transcribed_RNA"/>
</dbReference>